<sequence length="109" mass="11561">MGEVRVMGAEGPDGLTLRTGGLSARGLPELRAGGLPPYLGQGWARVLGALARHLAASARIPREVVLAPDVTIVLRATGDGHLEPVPPPGQDAEEWRRDVIVRLFPEARS</sequence>
<dbReference type="EMBL" id="SMKU01000010">
    <property type="protein sequence ID" value="TDD95615.1"/>
    <property type="molecule type" value="Genomic_DNA"/>
</dbReference>
<name>A0A4R5C8V0_9ACTN</name>
<dbReference type="RefSeq" id="WP_131889442.1">
    <property type="nucleotide sequence ID" value="NZ_SMKU01000010.1"/>
</dbReference>
<protein>
    <submittedName>
        <fullName evidence="2">Uncharacterized protein</fullName>
    </submittedName>
</protein>
<evidence type="ECO:0000313" key="3">
    <source>
        <dbReference type="Proteomes" id="UP000294513"/>
    </source>
</evidence>
<organism evidence="2 3">
    <name type="scientific">Actinomadura rubrisoli</name>
    <dbReference type="NCBI Taxonomy" id="2530368"/>
    <lineage>
        <taxon>Bacteria</taxon>
        <taxon>Bacillati</taxon>
        <taxon>Actinomycetota</taxon>
        <taxon>Actinomycetes</taxon>
        <taxon>Streptosporangiales</taxon>
        <taxon>Thermomonosporaceae</taxon>
        <taxon>Actinomadura</taxon>
    </lineage>
</organism>
<comment type="caution">
    <text evidence="2">The sequence shown here is derived from an EMBL/GenBank/DDBJ whole genome shotgun (WGS) entry which is preliminary data.</text>
</comment>
<evidence type="ECO:0000313" key="2">
    <source>
        <dbReference type="EMBL" id="TDD95615.1"/>
    </source>
</evidence>
<evidence type="ECO:0000256" key="1">
    <source>
        <dbReference type="SAM" id="MobiDB-lite"/>
    </source>
</evidence>
<dbReference type="AlphaFoldDB" id="A0A4R5C8V0"/>
<reference evidence="2 3" key="1">
    <citation type="submission" date="2019-03" db="EMBL/GenBank/DDBJ databases">
        <title>Draft genome sequences of novel Actinobacteria.</title>
        <authorList>
            <person name="Sahin N."/>
            <person name="Ay H."/>
            <person name="Saygin H."/>
        </authorList>
    </citation>
    <scope>NUCLEOTIDE SEQUENCE [LARGE SCALE GENOMIC DNA]</scope>
    <source>
        <strain evidence="2 3">H3C3</strain>
    </source>
</reference>
<proteinExistence type="predicted"/>
<keyword evidence="3" id="KW-1185">Reference proteome</keyword>
<accession>A0A4R5C8V0</accession>
<dbReference type="OrthoDB" id="3480326at2"/>
<feature type="region of interest" description="Disordered" evidence="1">
    <location>
        <begin position="1"/>
        <end position="20"/>
    </location>
</feature>
<dbReference type="Proteomes" id="UP000294513">
    <property type="component" value="Unassembled WGS sequence"/>
</dbReference>
<gene>
    <name evidence="2" type="ORF">E1298_04360</name>
</gene>